<keyword evidence="2" id="KW-1185">Reference proteome</keyword>
<protein>
    <submittedName>
        <fullName evidence="1">Uncharacterized protein</fullName>
    </submittedName>
</protein>
<reference evidence="1 2" key="1">
    <citation type="submission" date="2018-10" db="EMBL/GenBank/DDBJ databases">
        <title>Genome assembly for a Yunnan-Guizhou Plateau 3E fish, Anabarilius grahami (Regan), and its evolutionary and genetic applications.</title>
        <authorList>
            <person name="Jiang W."/>
        </authorList>
    </citation>
    <scope>NUCLEOTIDE SEQUENCE [LARGE SCALE GENOMIC DNA]</scope>
    <source>
        <strain evidence="1">AG-KIZ</strain>
        <tissue evidence="1">Muscle</tissue>
    </source>
</reference>
<evidence type="ECO:0000313" key="1">
    <source>
        <dbReference type="EMBL" id="ROL54296.1"/>
    </source>
</evidence>
<gene>
    <name evidence="1" type="ORF">DPX16_10719</name>
</gene>
<name>A0A3N0Z766_ANAGA</name>
<dbReference type="AlphaFoldDB" id="A0A3N0Z766"/>
<proteinExistence type="predicted"/>
<evidence type="ECO:0000313" key="2">
    <source>
        <dbReference type="Proteomes" id="UP000281406"/>
    </source>
</evidence>
<organism evidence="1 2">
    <name type="scientific">Anabarilius grahami</name>
    <name type="common">Kanglang fish</name>
    <name type="synonym">Barilius grahami</name>
    <dbReference type="NCBI Taxonomy" id="495550"/>
    <lineage>
        <taxon>Eukaryota</taxon>
        <taxon>Metazoa</taxon>
        <taxon>Chordata</taxon>
        <taxon>Craniata</taxon>
        <taxon>Vertebrata</taxon>
        <taxon>Euteleostomi</taxon>
        <taxon>Actinopterygii</taxon>
        <taxon>Neopterygii</taxon>
        <taxon>Teleostei</taxon>
        <taxon>Ostariophysi</taxon>
        <taxon>Cypriniformes</taxon>
        <taxon>Xenocyprididae</taxon>
        <taxon>Xenocypridinae</taxon>
        <taxon>Xenocypridinae incertae sedis</taxon>
        <taxon>Anabarilius</taxon>
    </lineage>
</organism>
<dbReference type="EMBL" id="RJVU01007007">
    <property type="protein sequence ID" value="ROL54296.1"/>
    <property type="molecule type" value="Genomic_DNA"/>
</dbReference>
<dbReference type="Proteomes" id="UP000281406">
    <property type="component" value="Unassembled WGS sequence"/>
</dbReference>
<comment type="caution">
    <text evidence="1">The sequence shown here is derived from an EMBL/GenBank/DDBJ whole genome shotgun (WGS) entry which is preliminary data.</text>
</comment>
<sequence length="67" mass="7930">MLAADHVTGLEILEKKSNKMAASQRQWSEEKERELISFYAEFKWVRYVFWSALTLEYDPLCDIVSLD</sequence>
<accession>A0A3N0Z766</accession>